<keyword evidence="2" id="KW-0732">Signal</keyword>
<name>A0A3N2CPA4_9ACTN</name>
<protein>
    <recommendedName>
        <fullName evidence="5">Lipoprotein LpqN</fullName>
    </recommendedName>
</protein>
<feature type="region of interest" description="Disordered" evidence="1">
    <location>
        <begin position="27"/>
        <end position="73"/>
    </location>
</feature>
<evidence type="ECO:0000256" key="1">
    <source>
        <dbReference type="SAM" id="MobiDB-lite"/>
    </source>
</evidence>
<comment type="caution">
    <text evidence="3">The sequence shown here is derived from an EMBL/GenBank/DDBJ whole genome shotgun (WGS) entry which is preliminary data.</text>
</comment>
<feature type="signal peptide" evidence="2">
    <location>
        <begin position="1"/>
        <end position="26"/>
    </location>
</feature>
<gene>
    <name evidence="3" type="ORF">EDD33_0173</name>
</gene>
<feature type="chain" id="PRO_5018253257" description="Lipoprotein LpqN" evidence="2">
    <location>
        <begin position="27"/>
        <end position="214"/>
    </location>
</feature>
<dbReference type="PROSITE" id="PS51257">
    <property type="entry name" value="PROKAR_LIPOPROTEIN"/>
    <property type="match status" value="1"/>
</dbReference>
<dbReference type="Proteomes" id="UP000281738">
    <property type="component" value="Unassembled WGS sequence"/>
</dbReference>
<evidence type="ECO:0000313" key="3">
    <source>
        <dbReference type="EMBL" id="ROR89353.1"/>
    </source>
</evidence>
<dbReference type="AlphaFoldDB" id="A0A3N2CPA4"/>
<feature type="compositionally biased region" description="Low complexity" evidence="1">
    <location>
        <begin position="27"/>
        <end position="69"/>
    </location>
</feature>
<keyword evidence="4" id="KW-1185">Reference proteome</keyword>
<accession>A0A3N2CPA4</accession>
<evidence type="ECO:0008006" key="5">
    <source>
        <dbReference type="Google" id="ProtNLM"/>
    </source>
</evidence>
<dbReference type="EMBL" id="RKHO01000001">
    <property type="protein sequence ID" value="ROR89353.1"/>
    <property type="molecule type" value="Genomic_DNA"/>
</dbReference>
<evidence type="ECO:0000256" key="2">
    <source>
        <dbReference type="SAM" id="SignalP"/>
    </source>
</evidence>
<reference evidence="3 4" key="1">
    <citation type="submission" date="2018-11" db="EMBL/GenBank/DDBJ databases">
        <title>Sequencing the genomes of 1000 actinobacteria strains.</title>
        <authorList>
            <person name="Klenk H.-P."/>
        </authorList>
    </citation>
    <scope>NUCLEOTIDE SEQUENCE [LARGE SCALE GENOMIC DNA]</scope>
    <source>
        <strain evidence="3 4">DSM 12652</strain>
    </source>
</reference>
<sequence length="214" mass="22162">MKRSGLLRRASSVSAVVLLAMLAACGDSGSAGEESGSSPSASASASESPSEPPSESASSGEVAEPGASADATCGDGAYETKVVEAAQGIRLTVPADWEVESFRAGFQNRLYPPDRDVGDGYLVISPSVQDLDAAADDVLKATRSAAETTSEQDLELPGFDGARMETFAYDDETFAVSVVAVYEGFRLQANMTREGVPEEQAVAESCLSTISRSS</sequence>
<dbReference type="RefSeq" id="WP_148076903.1">
    <property type="nucleotide sequence ID" value="NZ_RKHO01000001.1"/>
</dbReference>
<dbReference type="OrthoDB" id="3829460at2"/>
<proteinExistence type="predicted"/>
<organism evidence="3 4">
    <name type="scientific">Nocardioides aurantiacus</name>
    <dbReference type="NCBI Taxonomy" id="86796"/>
    <lineage>
        <taxon>Bacteria</taxon>
        <taxon>Bacillati</taxon>
        <taxon>Actinomycetota</taxon>
        <taxon>Actinomycetes</taxon>
        <taxon>Propionibacteriales</taxon>
        <taxon>Nocardioidaceae</taxon>
        <taxon>Nocardioides</taxon>
    </lineage>
</organism>
<evidence type="ECO:0000313" key="4">
    <source>
        <dbReference type="Proteomes" id="UP000281738"/>
    </source>
</evidence>